<comment type="caution">
    <text evidence="1">The sequence shown here is derived from an EMBL/GenBank/DDBJ whole genome shotgun (WGS) entry which is preliminary data.</text>
</comment>
<name>A0A4C1UZV6_EUMVA</name>
<dbReference type="EMBL" id="BGZK01000247">
    <property type="protein sequence ID" value="GBP31547.1"/>
    <property type="molecule type" value="Genomic_DNA"/>
</dbReference>
<dbReference type="AlphaFoldDB" id="A0A4C1UZV6"/>
<dbReference type="OrthoDB" id="7455048at2759"/>
<keyword evidence="2" id="KW-1185">Reference proteome</keyword>
<dbReference type="Proteomes" id="UP000299102">
    <property type="component" value="Unassembled WGS sequence"/>
</dbReference>
<sequence>MNGHAGVCPVTGAGLANHVEGRHVKPNLKVKVPQPIKLRNHLVDEENYDLLHSHQEDLGGYVKNHTLSVDRFRPFFLYFLLESHQLLAVEIRVDSFFPAVKAHNNNAFPIPPYT</sequence>
<gene>
    <name evidence="1" type="primary">NOS</name>
    <name evidence="1" type="ORF">EVAR_84659_1</name>
</gene>
<proteinExistence type="predicted"/>
<evidence type="ECO:0000313" key="1">
    <source>
        <dbReference type="EMBL" id="GBP31547.1"/>
    </source>
</evidence>
<evidence type="ECO:0000313" key="2">
    <source>
        <dbReference type="Proteomes" id="UP000299102"/>
    </source>
</evidence>
<organism evidence="1 2">
    <name type="scientific">Eumeta variegata</name>
    <name type="common">Bagworm moth</name>
    <name type="synonym">Eumeta japonica</name>
    <dbReference type="NCBI Taxonomy" id="151549"/>
    <lineage>
        <taxon>Eukaryota</taxon>
        <taxon>Metazoa</taxon>
        <taxon>Ecdysozoa</taxon>
        <taxon>Arthropoda</taxon>
        <taxon>Hexapoda</taxon>
        <taxon>Insecta</taxon>
        <taxon>Pterygota</taxon>
        <taxon>Neoptera</taxon>
        <taxon>Endopterygota</taxon>
        <taxon>Lepidoptera</taxon>
        <taxon>Glossata</taxon>
        <taxon>Ditrysia</taxon>
        <taxon>Tineoidea</taxon>
        <taxon>Psychidae</taxon>
        <taxon>Oiketicinae</taxon>
        <taxon>Eumeta</taxon>
    </lineage>
</organism>
<protein>
    <submittedName>
        <fullName evidence="1">Nitric oxide synthase</fullName>
    </submittedName>
</protein>
<reference evidence="1 2" key="1">
    <citation type="journal article" date="2019" name="Commun. Biol.">
        <title>The bagworm genome reveals a unique fibroin gene that provides high tensile strength.</title>
        <authorList>
            <person name="Kono N."/>
            <person name="Nakamura H."/>
            <person name="Ohtoshi R."/>
            <person name="Tomita M."/>
            <person name="Numata K."/>
            <person name="Arakawa K."/>
        </authorList>
    </citation>
    <scope>NUCLEOTIDE SEQUENCE [LARGE SCALE GENOMIC DNA]</scope>
</reference>
<accession>A0A4C1UZV6</accession>